<feature type="signal peptide" evidence="1">
    <location>
        <begin position="1"/>
        <end position="21"/>
    </location>
</feature>
<dbReference type="VEuPathDB" id="VectorBase:SCAU005151"/>
<feature type="chain" id="PRO_5009326076" description="MD-2-related lipid-recognition domain-containing protein" evidence="1">
    <location>
        <begin position="22"/>
        <end position="182"/>
    </location>
</feature>
<dbReference type="Proteomes" id="UP000095300">
    <property type="component" value="Unassembled WGS sequence"/>
</dbReference>
<keyword evidence="3" id="KW-1185">Reference proteome</keyword>
<reference evidence="2" key="1">
    <citation type="submission" date="2020-05" db="UniProtKB">
        <authorList>
            <consortium name="EnsemblMetazoa"/>
        </authorList>
    </citation>
    <scope>IDENTIFICATION</scope>
    <source>
        <strain evidence="2">USDA</strain>
    </source>
</reference>
<evidence type="ECO:0008006" key="4">
    <source>
        <dbReference type="Google" id="ProtNLM"/>
    </source>
</evidence>
<dbReference type="PANTHER" id="PTHR20898:SF0">
    <property type="entry name" value="DAEDALUS ON 3-RELATED"/>
    <property type="match status" value="1"/>
</dbReference>
<evidence type="ECO:0000256" key="1">
    <source>
        <dbReference type="SAM" id="SignalP"/>
    </source>
</evidence>
<accession>A0A1I8P660</accession>
<evidence type="ECO:0000313" key="2">
    <source>
        <dbReference type="EnsemblMetazoa" id="SCAU005151-PA"/>
    </source>
</evidence>
<dbReference type="PANTHER" id="PTHR20898">
    <property type="entry name" value="DAEDALUS ON 3-RELATED-RELATED"/>
    <property type="match status" value="1"/>
</dbReference>
<dbReference type="InterPro" id="IPR010512">
    <property type="entry name" value="DUF1091"/>
</dbReference>
<sequence>MSKNIILLLLVIQLLITTETARRHFNLVLNNVSCDSFSGLVKRFDCDFKKLATSRYALNANFLLEHDLNRNAEIHALVFFTPTKAKRSVKLMDIKLNVCTMLTTAMSIPLARVILEEARRTSNLPYECPVKENFLYSFNNYSINAETLPPYVPLMKFNFSIFAYDNQKLITKFIVEGNTVTR</sequence>
<dbReference type="AlphaFoldDB" id="A0A1I8P660"/>
<dbReference type="Pfam" id="PF06477">
    <property type="entry name" value="DUF1091"/>
    <property type="match status" value="1"/>
</dbReference>
<gene>
    <name evidence="2" type="primary">106093210</name>
</gene>
<evidence type="ECO:0000313" key="3">
    <source>
        <dbReference type="Proteomes" id="UP000095300"/>
    </source>
</evidence>
<organism evidence="2 3">
    <name type="scientific">Stomoxys calcitrans</name>
    <name type="common">Stable fly</name>
    <name type="synonym">Conops calcitrans</name>
    <dbReference type="NCBI Taxonomy" id="35570"/>
    <lineage>
        <taxon>Eukaryota</taxon>
        <taxon>Metazoa</taxon>
        <taxon>Ecdysozoa</taxon>
        <taxon>Arthropoda</taxon>
        <taxon>Hexapoda</taxon>
        <taxon>Insecta</taxon>
        <taxon>Pterygota</taxon>
        <taxon>Neoptera</taxon>
        <taxon>Endopterygota</taxon>
        <taxon>Diptera</taxon>
        <taxon>Brachycera</taxon>
        <taxon>Muscomorpha</taxon>
        <taxon>Muscoidea</taxon>
        <taxon>Muscidae</taxon>
        <taxon>Stomoxys</taxon>
    </lineage>
</organism>
<keyword evidence="1" id="KW-0732">Signal</keyword>
<dbReference type="SMART" id="SM00697">
    <property type="entry name" value="DM8"/>
    <property type="match status" value="1"/>
</dbReference>
<dbReference type="EnsemblMetazoa" id="SCAU005151-RA">
    <property type="protein sequence ID" value="SCAU005151-PA"/>
    <property type="gene ID" value="SCAU005151"/>
</dbReference>
<name>A0A1I8P660_STOCA</name>
<protein>
    <recommendedName>
        <fullName evidence="4">MD-2-related lipid-recognition domain-containing protein</fullName>
    </recommendedName>
</protein>
<dbReference type="KEGG" id="scac:106093210"/>
<dbReference type="OrthoDB" id="8061759at2759"/>
<proteinExistence type="predicted"/>